<organism evidence="1 2">
    <name type="scientific">Scylla paramamosain</name>
    <name type="common">Mud crab</name>
    <dbReference type="NCBI Taxonomy" id="85552"/>
    <lineage>
        <taxon>Eukaryota</taxon>
        <taxon>Metazoa</taxon>
        <taxon>Ecdysozoa</taxon>
        <taxon>Arthropoda</taxon>
        <taxon>Crustacea</taxon>
        <taxon>Multicrustacea</taxon>
        <taxon>Malacostraca</taxon>
        <taxon>Eumalacostraca</taxon>
        <taxon>Eucarida</taxon>
        <taxon>Decapoda</taxon>
        <taxon>Pleocyemata</taxon>
        <taxon>Brachyura</taxon>
        <taxon>Eubrachyura</taxon>
        <taxon>Portunoidea</taxon>
        <taxon>Portunidae</taxon>
        <taxon>Portuninae</taxon>
        <taxon>Scylla</taxon>
    </lineage>
</organism>
<proteinExistence type="predicted"/>
<protein>
    <submittedName>
        <fullName evidence="1">Uncharacterized protein</fullName>
    </submittedName>
</protein>
<comment type="caution">
    <text evidence="1">The sequence shown here is derived from an EMBL/GenBank/DDBJ whole genome shotgun (WGS) entry which is preliminary data.</text>
</comment>
<evidence type="ECO:0000313" key="2">
    <source>
        <dbReference type="Proteomes" id="UP001487740"/>
    </source>
</evidence>
<dbReference type="Proteomes" id="UP001487740">
    <property type="component" value="Unassembled WGS sequence"/>
</dbReference>
<dbReference type="EMBL" id="JARAKH010000026">
    <property type="protein sequence ID" value="KAK8389981.1"/>
    <property type="molecule type" value="Genomic_DNA"/>
</dbReference>
<dbReference type="AlphaFoldDB" id="A0AAW0TRP5"/>
<gene>
    <name evidence="1" type="ORF">O3P69_012896</name>
</gene>
<reference evidence="1 2" key="1">
    <citation type="submission" date="2023-03" db="EMBL/GenBank/DDBJ databases">
        <title>High-quality genome of Scylla paramamosain provides insights in environmental adaptation.</title>
        <authorList>
            <person name="Zhang L."/>
        </authorList>
    </citation>
    <scope>NUCLEOTIDE SEQUENCE [LARGE SCALE GENOMIC DNA]</scope>
    <source>
        <strain evidence="1">LZ_2023a</strain>
        <tissue evidence="1">Muscle</tissue>
    </source>
</reference>
<sequence>MAESRLPVGQSRQLANNTIFQRDNDDDMEKLWELMKEKEKLQGEIDSTTMEIDGWLQILHCSTAQELHQLIDNFSTDSTLLPPSFSVVHPSPTRDHLVKYYNTVTRLSAYQMLDCAQACTTAKGELFIKYPWRPPNRPNHECLVLLKPGDDLTYSVVSHNLPPSVPLDRLEREYLQKPQGPEGLRRFIAVVGQYTRPLYVRLQQIMSAEDLVVLQGSVRHNKGATTLSFIVDLKLKEHPSLTAEFVLQFDPLDIFPHTVTAAPLALTGTGADTP</sequence>
<keyword evidence="2" id="KW-1185">Reference proteome</keyword>
<accession>A0AAW0TRP5</accession>
<evidence type="ECO:0000313" key="1">
    <source>
        <dbReference type="EMBL" id="KAK8389981.1"/>
    </source>
</evidence>
<name>A0AAW0TRP5_SCYPA</name>